<keyword evidence="1" id="KW-0732">Signal</keyword>
<proteinExistence type="predicted"/>
<dbReference type="OrthoDB" id="5901060at2"/>
<accession>C6CGM9</accession>
<feature type="signal peptide" evidence="1">
    <location>
        <begin position="1"/>
        <end position="24"/>
    </location>
</feature>
<dbReference type="GeneID" id="45078341"/>
<dbReference type="Proteomes" id="UP000002735">
    <property type="component" value="Chromosome"/>
</dbReference>
<sequence length="496" mass="53538" precursor="true">MKLYRTGLFFITAGLTFSLGSAMAETTVPVEVKDTNKLPNKGVVSLFKAPDKIQQKASDKYQFTKSEKDGVIVITPDVSAPKAAAKNKSLKSLSSSQAATSDSTFTPLCPTLAVNSIYTLSGLQNGGSACYHFEITQPSKTTTFVTGMSSGTNVSLTLFSDDGKNNLTPIYYSDNPDNSDEATLNLTKPGHYYWYIEANTADGSELNFGAIVNTNIDSYELNDAPSLATVVPDGLYQIKGNSDSDVDVDYYTFTAISGQQVLLQLAGADNAANNYWLIAYSTDDGNTWVTSNTGQQNTITPSKSNETILVRVSPNPAKLPTPTQYYLLSFGSKIASFTNSVKGESSVLNIPYSAPTPYGSMTTQAYRTVTWNVRLADSTGAGIPNVDAVLYLDQRAERQGDKVILEFNPSTAHVITTDASGNASGTITLDTCYADSTTEFNNYDRGYLNTWSTTFDFGAWRLEVPIQEGIGVGGNNVQYVTFGHICKQTLVRSVKS</sequence>
<feature type="chain" id="PRO_5002963408" description="Peptidase domain protein" evidence="1">
    <location>
        <begin position="25"/>
        <end position="496"/>
    </location>
</feature>
<evidence type="ECO:0008006" key="4">
    <source>
        <dbReference type="Google" id="ProtNLM"/>
    </source>
</evidence>
<gene>
    <name evidence="2" type="ordered locus">Dd1591_0205</name>
</gene>
<organism evidence="2 3">
    <name type="scientific">Dickeya chrysanthemi (strain Ech1591)</name>
    <name type="common">Dickeya zeae (strain Ech1591)</name>
    <dbReference type="NCBI Taxonomy" id="561229"/>
    <lineage>
        <taxon>Bacteria</taxon>
        <taxon>Pseudomonadati</taxon>
        <taxon>Pseudomonadota</taxon>
        <taxon>Gammaproteobacteria</taxon>
        <taxon>Enterobacterales</taxon>
        <taxon>Pectobacteriaceae</taxon>
        <taxon>Dickeya</taxon>
    </lineage>
</organism>
<name>C6CGM9_DICC1</name>
<dbReference type="SUPFAM" id="SSF89260">
    <property type="entry name" value="Collagen-binding domain"/>
    <property type="match status" value="1"/>
</dbReference>
<dbReference type="EMBL" id="CP001655">
    <property type="protein sequence ID" value="ACT05098.1"/>
    <property type="molecule type" value="Genomic_DNA"/>
</dbReference>
<dbReference type="RefSeq" id="WP_012767988.1">
    <property type="nucleotide sequence ID" value="NC_012912.1"/>
</dbReference>
<evidence type="ECO:0000256" key="1">
    <source>
        <dbReference type="SAM" id="SignalP"/>
    </source>
</evidence>
<dbReference type="AlphaFoldDB" id="C6CGM9"/>
<dbReference type="HOGENOM" id="CLU_558795_0_0_6"/>
<dbReference type="KEGG" id="dze:Dd1591_0205"/>
<evidence type="ECO:0000313" key="2">
    <source>
        <dbReference type="EMBL" id="ACT05098.1"/>
    </source>
</evidence>
<protein>
    <recommendedName>
        <fullName evidence="4">Peptidase domain protein</fullName>
    </recommendedName>
</protein>
<evidence type="ECO:0000313" key="3">
    <source>
        <dbReference type="Proteomes" id="UP000002735"/>
    </source>
</evidence>
<dbReference type="eggNOG" id="ENOG502Z9JF">
    <property type="taxonomic scope" value="Bacteria"/>
</dbReference>
<reference evidence="2 3" key="1">
    <citation type="submission" date="2009-06" db="EMBL/GenBank/DDBJ databases">
        <title>Complete sequence of Dickeya zeae Ech1591.</title>
        <authorList>
            <consortium name="US DOE Joint Genome Institute"/>
            <person name="Lucas S."/>
            <person name="Copeland A."/>
            <person name="Lapidus A."/>
            <person name="Glavina del Rio T."/>
            <person name="Tice H."/>
            <person name="Bruce D."/>
            <person name="Goodwin L."/>
            <person name="Pitluck S."/>
            <person name="Chertkov O."/>
            <person name="Brettin T."/>
            <person name="Detter J.C."/>
            <person name="Han C."/>
            <person name="Larimer F."/>
            <person name="Land M."/>
            <person name="Hauser L."/>
            <person name="Kyrpides N."/>
            <person name="Ovchinnikova G."/>
            <person name="Balakrishnan V."/>
            <person name="Glasner J."/>
            <person name="Perna N.T."/>
        </authorList>
    </citation>
    <scope>NUCLEOTIDE SEQUENCE [LARGE SCALE GENOMIC DNA]</scope>
    <source>
        <strain evidence="2 3">Ech1591</strain>
    </source>
</reference>
<dbReference type="Gene3D" id="2.60.120.380">
    <property type="match status" value="2"/>
</dbReference>